<keyword evidence="3" id="KW-0540">Nuclease</keyword>
<evidence type="ECO:0000256" key="1">
    <source>
        <dbReference type="SAM" id="Phobius"/>
    </source>
</evidence>
<feature type="transmembrane region" description="Helical" evidence="1">
    <location>
        <begin position="41"/>
        <end position="60"/>
    </location>
</feature>
<proteinExistence type="predicted"/>
<keyword evidence="1" id="KW-0812">Transmembrane</keyword>
<dbReference type="Pfam" id="PF04471">
    <property type="entry name" value="Mrr_cat"/>
    <property type="match status" value="1"/>
</dbReference>
<dbReference type="InterPro" id="IPR052906">
    <property type="entry name" value="Type_IV_Methyl-Rstrct_Enzyme"/>
</dbReference>
<dbReference type="EC" id="3.1.21.-" evidence="3"/>
<dbReference type="GO" id="GO:0016787">
    <property type="term" value="F:hydrolase activity"/>
    <property type="evidence" value="ECO:0007669"/>
    <property type="project" value="UniProtKB-KW"/>
</dbReference>
<keyword evidence="1" id="KW-0472">Membrane</keyword>
<keyword evidence="3" id="KW-0255">Endonuclease</keyword>
<dbReference type="PANTHER" id="PTHR30015:SF7">
    <property type="entry name" value="TYPE IV METHYL-DIRECTED RESTRICTION ENZYME ECOKMRR"/>
    <property type="match status" value="1"/>
</dbReference>
<dbReference type="RefSeq" id="WP_382270769.1">
    <property type="nucleotide sequence ID" value="NZ_JBHTBU010000001.1"/>
</dbReference>
<accession>A0ABW2I981</accession>
<name>A0ABW2I981_9BURK</name>
<keyword evidence="3" id="KW-0378">Hydrolase</keyword>
<evidence type="ECO:0000259" key="2">
    <source>
        <dbReference type="Pfam" id="PF04471"/>
    </source>
</evidence>
<protein>
    <submittedName>
        <fullName evidence="3">Restriction endonuclease</fullName>
        <ecNumber evidence="3">3.1.21.-</ecNumber>
    </submittedName>
</protein>
<dbReference type="GO" id="GO:0004519">
    <property type="term" value="F:endonuclease activity"/>
    <property type="evidence" value="ECO:0007669"/>
    <property type="project" value="UniProtKB-KW"/>
</dbReference>
<evidence type="ECO:0000313" key="4">
    <source>
        <dbReference type="Proteomes" id="UP001596542"/>
    </source>
</evidence>
<keyword evidence="1" id="KW-1133">Transmembrane helix</keyword>
<reference evidence="4" key="1">
    <citation type="journal article" date="2019" name="Int. J. Syst. Evol. Microbiol.">
        <title>The Global Catalogue of Microorganisms (GCM) 10K type strain sequencing project: providing services to taxonomists for standard genome sequencing and annotation.</title>
        <authorList>
            <consortium name="The Broad Institute Genomics Platform"/>
            <consortium name="The Broad Institute Genome Sequencing Center for Infectious Disease"/>
            <person name="Wu L."/>
            <person name="Ma J."/>
        </authorList>
    </citation>
    <scope>NUCLEOTIDE SEQUENCE [LARGE SCALE GENOMIC DNA]</scope>
    <source>
        <strain evidence="4">KACC 12508</strain>
    </source>
</reference>
<comment type="caution">
    <text evidence="3">The sequence shown here is derived from an EMBL/GenBank/DDBJ whole genome shotgun (WGS) entry which is preliminary data.</text>
</comment>
<dbReference type="PANTHER" id="PTHR30015">
    <property type="entry name" value="MRR RESTRICTION SYSTEM PROTEIN"/>
    <property type="match status" value="1"/>
</dbReference>
<feature type="domain" description="Restriction endonuclease type IV Mrr" evidence="2">
    <location>
        <begin position="80"/>
        <end position="186"/>
    </location>
</feature>
<gene>
    <name evidence="3" type="ORF">ACFQPC_05895</name>
</gene>
<dbReference type="Proteomes" id="UP001596542">
    <property type="component" value="Unassembled WGS sequence"/>
</dbReference>
<dbReference type="InterPro" id="IPR011335">
    <property type="entry name" value="Restrct_endonuc-II-like"/>
</dbReference>
<dbReference type="InterPro" id="IPR011856">
    <property type="entry name" value="tRNA_endonuc-like_dom_sf"/>
</dbReference>
<feature type="transmembrane region" description="Helical" evidence="1">
    <location>
        <begin position="12"/>
        <end position="35"/>
    </location>
</feature>
<organism evidence="3 4">
    <name type="scientific">Herminiimonas glaciei</name>
    <dbReference type="NCBI Taxonomy" id="523788"/>
    <lineage>
        <taxon>Bacteria</taxon>
        <taxon>Pseudomonadati</taxon>
        <taxon>Pseudomonadota</taxon>
        <taxon>Betaproteobacteria</taxon>
        <taxon>Burkholderiales</taxon>
        <taxon>Oxalobacteraceae</taxon>
        <taxon>Herminiimonas</taxon>
    </lineage>
</organism>
<keyword evidence="4" id="KW-1185">Reference proteome</keyword>
<dbReference type="EMBL" id="JBHTBU010000001">
    <property type="protein sequence ID" value="MFC7287568.1"/>
    <property type="molecule type" value="Genomic_DNA"/>
</dbReference>
<dbReference type="SUPFAM" id="SSF52980">
    <property type="entry name" value="Restriction endonuclease-like"/>
    <property type="match status" value="1"/>
</dbReference>
<sequence>MKFKMAQNSIFALLLRSPWWVSGGIALVIALIAVAIVPRQYVIYGIFTGMPFMIVSVIALRRQWGKPSQARVAEILKTVRGMAWRDFSVEIENALKRDGFELTRIDLPEADFSISSQGRTALVSCKRWKAASTGVEPLRELVKAKEARGAHDCFYITSGDFTQNAMQFAVENKMRLVHGEGLAKLLRKMKTAQAGQ</sequence>
<dbReference type="Gene3D" id="3.40.1350.10">
    <property type="match status" value="1"/>
</dbReference>
<dbReference type="InterPro" id="IPR007560">
    <property type="entry name" value="Restrct_endonuc_IV_Mrr"/>
</dbReference>
<evidence type="ECO:0000313" key="3">
    <source>
        <dbReference type="EMBL" id="MFC7287568.1"/>
    </source>
</evidence>